<reference evidence="8 9" key="1">
    <citation type="submission" date="2024-02" db="EMBL/GenBank/DDBJ databases">
        <authorList>
            <person name="Chen Y."/>
            <person name="Shah S."/>
            <person name="Dougan E. K."/>
            <person name="Thang M."/>
            <person name="Chan C."/>
        </authorList>
    </citation>
    <scope>NUCLEOTIDE SEQUENCE [LARGE SCALE GENOMIC DNA]</scope>
</reference>
<keyword evidence="3 6" id="KW-0812">Transmembrane</keyword>
<keyword evidence="2" id="KW-1003">Cell membrane</keyword>
<comment type="subcellular location">
    <subcellularLocation>
        <location evidence="1">Cell membrane</location>
        <topology evidence="1">Multi-pass membrane protein</topology>
    </subcellularLocation>
</comment>
<evidence type="ECO:0000313" key="8">
    <source>
        <dbReference type="EMBL" id="CAK9094787.1"/>
    </source>
</evidence>
<evidence type="ECO:0000256" key="6">
    <source>
        <dbReference type="SAM" id="Phobius"/>
    </source>
</evidence>
<dbReference type="InterPro" id="IPR020846">
    <property type="entry name" value="MFS_dom"/>
</dbReference>
<evidence type="ECO:0000256" key="5">
    <source>
        <dbReference type="ARBA" id="ARBA00023136"/>
    </source>
</evidence>
<feature type="transmembrane region" description="Helical" evidence="6">
    <location>
        <begin position="283"/>
        <end position="303"/>
    </location>
</feature>
<comment type="caution">
    <text evidence="8">The sequence shown here is derived from an EMBL/GenBank/DDBJ whole genome shotgun (WGS) entry which is preliminary data.</text>
</comment>
<dbReference type="Pfam" id="PF07690">
    <property type="entry name" value="MFS_1"/>
    <property type="match status" value="1"/>
</dbReference>
<feature type="transmembrane region" description="Helical" evidence="6">
    <location>
        <begin position="412"/>
        <end position="431"/>
    </location>
</feature>
<evidence type="ECO:0000313" key="9">
    <source>
        <dbReference type="Proteomes" id="UP001642464"/>
    </source>
</evidence>
<feature type="transmembrane region" description="Helical" evidence="6">
    <location>
        <begin position="580"/>
        <end position="603"/>
    </location>
</feature>
<dbReference type="PROSITE" id="PS50850">
    <property type="entry name" value="MFS"/>
    <property type="match status" value="1"/>
</dbReference>
<evidence type="ECO:0000259" key="7">
    <source>
        <dbReference type="PROSITE" id="PS50850"/>
    </source>
</evidence>
<keyword evidence="5 6" id="KW-0472">Membrane</keyword>
<keyword evidence="4 6" id="KW-1133">Transmembrane helix</keyword>
<protein>
    <submittedName>
        <fullName evidence="8">Chloroplastic (AtLPPE2) (Phosphatidic acid phosphatase epsilon 2) (Plastidic phosphatidic acid phosphatase epsilon 2)</fullName>
    </submittedName>
</protein>
<dbReference type="Proteomes" id="UP001642464">
    <property type="component" value="Unassembled WGS sequence"/>
</dbReference>
<sequence length="676" mass="73084">MGHGLLHHIDAGTKWLVSGAVFGVLLWRQDSAICWCVLGSVGAAANCKCLKVLINQSRPRGARKVDPGMPSSHAQSLGFLSIYFALDVAFPFSGPAQRVPTDSGRAAWAGMLVAGGLFGSWLRVAMGFHTTAQVAVGGLATIRAGILLGLGIRFVSSEGTWPFGHCETSACQELPPEELQDVDPSFLQVTAYMGTPFAYHSNALPLSSGSLSTSHKLMEVNKRKPRNSKVAAPDLHEPVGLNGLGRFSRNLAIGILLCLSLLFIYFCGAGLPEKPPQDPSTRLGCPLSWLVFMGVVYTLTFFTTDQYASCLPRMEIDLHGSQALMSATIQMNFVVKGLSGLVAASLSDRIGRRPVLLTCLLLLSLASLCCFSADTIECFIAARILQGMGESAEAVVFAMVRDYFPENRDRYVVVAALQLMSTGGMSVSPVIGGWMAETLGWRISFLTLSVLWGFLGCFAFARMVESCPDGEKDSYFTGISRIFRFRLVCLLMTETCNMAAFMTFWSNISYLTEVSYGRSAMTCSVAMLTFGGMNFLGLFVMERLQFGSVLQAAKISASLYASTGLLLFIVGSFFSKLFWAYLLGTFLQAFFSILVLVTVNVLFMEPLQDCAGMAASVEICAKSILPSIYGVLSTQTLIHSGDGLVLGTFSARGLQVGTRTMTYIDLPIDRRLCTSP</sequence>
<dbReference type="SUPFAM" id="SSF103473">
    <property type="entry name" value="MFS general substrate transporter"/>
    <property type="match status" value="1"/>
</dbReference>
<dbReference type="InterPro" id="IPR050189">
    <property type="entry name" value="MFS_Efflux_Transporters"/>
</dbReference>
<dbReference type="InterPro" id="IPR011701">
    <property type="entry name" value="MFS"/>
</dbReference>
<accession>A0ABP0R2J8</accession>
<evidence type="ECO:0000256" key="4">
    <source>
        <dbReference type="ARBA" id="ARBA00022989"/>
    </source>
</evidence>
<feature type="domain" description="Major facilitator superfamily (MFS) profile" evidence="7">
    <location>
        <begin position="289"/>
        <end position="676"/>
    </location>
</feature>
<feature type="transmembrane region" description="Helical" evidence="6">
    <location>
        <begin position="251"/>
        <end position="271"/>
    </location>
</feature>
<gene>
    <name evidence="8" type="ORF">SCF082_LOCUS44538</name>
</gene>
<organism evidence="8 9">
    <name type="scientific">Durusdinium trenchii</name>
    <dbReference type="NCBI Taxonomy" id="1381693"/>
    <lineage>
        <taxon>Eukaryota</taxon>
        <taxon>Sar</taxon>
        <taxon>Alveolata</taxon>
        <taxon>Dinophyceae</taxon>
        <taxon>Suessiales</taxon>
        <taxon>Symbiodiniaceae</taxon>
        <taxon>Durusdinium</taxon>
    </lineage>
</organism>
<dbReference type="Gene3D" id="1.20.1720.10">
    <property type="entry name" value="Multidrug resistance protein D"/>
    <property type="match status" value="1"/>
</dbReference>
<dbReference type="EMBL" id="CAXAMM010040685">
    <property type="protein sequence ID" value="CAK9094787.1"/>
    <property type="molecule type" value="Genomic_DNA"/>
</dbReference>
<feature type="transmembrane region" description="Helical" evidence="6">
    <location>
        <begin position="519"/>
        <end position="540"/>
    </location>
</feature>
<name>A0ABP0R2J8_9DINO</name>
<proteinExistence type="predicted"/>
<dbReference type="PANTHER" id="PTHR43124">
    <property type="entry name" value="PURINE EFFLUX PUMP PBUE"/>
    <property type="match status" value="1"/>
</dbReference>
<evidence type="ECO:0000256" key="1">
    <source>
        <dbReference type="ARBA" id="ARBA00004651"/>
    </source>
</evidence>
<dbReference type="PANTHER" id="PTHR43124:SF3">
    <property type="entry name" value="CHLORAMPHENICOL EFFLUX PUMP RV0191"/>
    <property type="match status" value="1"/>
</dbReference>
<evidence type="ECO:0000256" key="2">
    <source>
        <dbReference type="ARBA" id="ARBA00022475"/>
    </source>
</evidence>
<dbReference type="InterPro" id="IPR036259">
    <property type="entry name" value="MFS_trans_sf"/>
</dbReference>
<keyword evidence="9" id="KW-1185">Reference proteome</keyword>
<feature type="transmembrane region" description="Helical" evidence="6">
    <location>
        <begin position="134"/>
        <end position="155"/>
    </location>
</feature>
<feature type="transmembrane region" description="Helical" evidence="6">
    <location>
        <begin position="552"/>
        <end position="574"/>
    </location>
</feature>
<feature type="transmembrane region" description="Helical" evidence="6">
    <location>
        <begin position="443"/>
        <end position="464"/>
    </location>
</feature>
<feature type="transmembrane region" description="Helical" evidence="6">
    <location>
        <begin position="105"/>
        <end position="122"/>
    </location>
</feature>
<feature type="transmembrane region" description="Helical" evidence="6">
    <location>
        <begin position="485"/>
        <end position="507"/>
    </location>
</feature>
<evidence type="ECO:0000256" key="3">
    <source>
        <dbReference type="ARBA" id="ARBA00022692"/>
    </source>
</evidence>